<organism evidence="1 2">
    <name type="scientific">Jiangella alkaliphila</name>
    <dbReference type="NCBI Taxonomy" id="419479"/>
    <lineage>
        <taxon>Bacteria</taxon>
        <taxon>Bacillati</taxon>
        <taxon>Actinomycetota</taxon>
        <taxon>Actinomycetes</taxon>
        <taxon>Jiangellales</taxon>
        <taxon>Jiangellaceae</taxon>
        <taxon>Jiangella</taxon>
    </lineage>
</organism>
<accession>A0A1H2JXN4</accession>
<dbReference type="Proteomes" id="UP000182977">
    <property type="component" value="Chromosome I"/>
</dbReference>
<protein>
    <submittedName>
        <fullName evidence="1">Uncharacterized protein</fullName>
    </submittedName>
</protein>
<sequence length="45" mass="5030">MTPLQDTATGERLARTALRHVLEPARILTVRRSVDLLRTASALCR</sequence>
<dbReference type="STRING" id="419479.SAMN04488563_3167"/>
<gene>
    <name evidence="1" type="ORF">SAMN04488563_3167</name>
</gene>
<evidence type="ECO:0000313" key="1">
    <source>
        <dbReference type="EMBL" id="SDU60865.1"/>
    </source>
</evidence>
<dbReference type="RefSeq" id="WP_157524257.1">
    <property type="nucleotide sequence ID" value="NZ_LBMC01000013.1"/>
</dbReference>
<name>A0A1H2JXN4_9ACTN</name>
<reference evidence="2" key="1">
    <citation type="submission" date="2016-10" db="EMBL/GenBank/DDBJ databases">
        <authorList>
            <person name="Varghese N."/>
            <person name="Submissions S."/>
        </authorList>
    </citation>
    <scope>NUCLEOTIDE SEQUENCE [LARGE SCALE GENOMIC DNA]</scope>
    <source>
        <strain evidence="2">DSM 45079</strain>
    </source>
</reference>
<keyword evidence="2" id="KW-1185">Reference proteome</keyword>
<proteinExistence type="predicted"/>
<dbReference type="OrthoDB" id="5195219at2"/>
<evidence type="ECO:0000313" key="2">
    <source>
        <dbReference type="Proteomes" id="UP000182977"/>
    </source>
</evidence>
<dbReference type="EMBL" id="LT629791">
    <property type="protein sequence ID" value="SDU60865.1"/>
    <property type="molecule type" value="Genomic_DNA"/>
</dbReference>
<dbReference type="AlphaFoldDB" id="A0A1H2JXN4"/>